<dbReference type="Pfam" id="PF00990">
    <property type="entry name" value="GGDEF"/>
    <property type="match status" value="1"/>
</dbReference>
<dbReference type="Pfam" id="PF07695">
    <property type="entry name" value="7TMR-DISM_7TM"/>
    <property type="match status" value="1"/>
</dbReference>
<feature type="transmembrane region" description="Helical" evidence="1">
    <location>
        <begin position="250"/>
        <end position="270"/>
    </location>
</feature>
<feature type="domain" description="GGDEF" evidence="3">
    <location>
        <begin position="444"/>
        <end position="579"/>
    </location>
</feature>
<dbReference type="PROSITE" id="PS50887">
    <property type="entry name" value="GGDEF"/>
    <property type="match status" value="1"/>
</dbReference>
<dbReference type="Proteomes" id="UP000737171">
    <property type="component" value="Unassembled WGS sequence"/>
</dbReference>
<dbReference type="CDD" id="cd01949">
    <property type="entry name" value="GGDEF"/>
    <property type="match status" value="1"/>
</dbReference>
<dbReference type="PANTHER" id="PTHR46663:SF3">
    <property type="entry name" value="SLL0267 PROTEIN"/>
    <property type="match status" value="1"/>
</dbReference>
<keyword evidence="2" id="KW-0732">Signal</keyword>
<name>A0ABX2E9M8_9BURK</name>
<comment type="caution">
    <text evidence="4">The sequence shown here is derived from an EMBL/GenBank/DDBJ whole genome shotgun (WGS) entry which is preliminary data.</text>
</comment>
<dbReference type="InterPro" id="IPR011622">
    <property type="entry name" value="7TMR_DISM_rcpt_extracell_dom2"/>
</dbReference>
<sequence>MPLLCRLLLILVLACGAAPDVRAQAPLALDDAAGRVDAWPAITVLVEPAGPLGLEQARAAAAQFKPPGGARGSLGLSKAGVWLRLPLRVAPGSDGRWVLDIDYPPLNRVDVHLVTGGRAVRSVTLGNLQRFADRPLGSRTLAVPLDLPPDMSQGAEAELWLRVQASGGLILPITLSKPATFHALALREQLLQGLLGGLGLFLVLYSLMQWLTLREHLFGKYALLTSASVMFSVFQFGIGAQVLWPDRPWVELHAGGLCALLASAGSALFVEHALRPHRWRGFAALMKGVAALLVTAAAAFALDLLDVHQVSAVIGTLGLAPALLGLPGAVVLARRGDGVGWALLAAWLGYFVATAVMVGLIRGRIDAGFWSLHSFQLGATLDILLFMRVIALRLKAVQLAAQRATREREALLSMAHADPLTGLANRRGLHAALDHALPRATPQRQVAVFLLDLDGFKAVNDQHGHEAGDELLVAVARRLQASVRSDAGDLVARLGGDEFVIVVGGLREERQAREVADHLLRCFTEPFALAGGTPCRLGTTIGFALAPADGAETALLLKRADAAMYRGKQGGASVVAHAG</sequence>
<accession>A0ABX2E9M8</accession>
<dbReference type="SUPFAM" id="SSF55073">
    <property type="entry name" value="Nucleotide cyclase"/>
    <property type="match status" value="1"/>
</dbReference>
<evidence type="ECO:0000256" key="1">
    <source>
        <dbReference type="SAM" id="Phobius"/>
    </source>
</evidence>
<keyword evidence="1" id="KW-1133">Transmembrane helix</keyword>
<feature type="transmembrane region" description="Helical" evidence="1">
    <location>
        <begin position="223"/>
        <end position="244"/>
    </location>
</feature>
<protein>
    <submittedName>
        <fullName evidence="4">GGDEF domain-containing protein</fullName>
    </submittedName>
</protein>
<dbReference type="EMBL" id="JABRWJ010000001">
    <property type="protein sequence ID" value="NRF65468.1"/>
    <property type="molecule type" value="Genomic_DNA"/>
</dbReference>
<keyword evidence="1" id="KW-0472">Membrane</keyword>
<feature type="chain" id="PRO_5045303383" evidence="2">
    <location>
        <begin position="24"/>
        <end position="579"/>
    </location>
</feature>
<dbReference type="InterPro" id="IPR052163">
    <property type="entry name" value="DGC-Regulatory_Protein"/>
</dbReference>
<gene>
    <name evidence="4" type="ORF">HLB44_00575</name>
</gene>
<evidence type="ECO:0000313" key="5">
    <source>
        <dbReference type="Proteomes" id="UP000737171"/>
    </source>
</evidence>
<dbReference type="InterPro" id="IPR029787">
    <property type="entry name" value="Nucleotide_cyclase"/>
</dbReference>
<dbReference type="PANTHER" id="PTHR46663">
    <property type="entry name" value="DIGUANYLATE CYCLASE DGCT-RELATED"/>
    <property type="match status" value="1"/>
</dbReference>
<dbReference type="InterPro" id="IPR000160">
    <property type="entry name" value="GGDEF_dom"/>
</dbReference>
<dbReference type="RefSeq" id="WP_173119541.1">
    <property type="nucleotide sequence ID" value="NZ_JABRWJ010000001.1"/>
</dbReference>
<feature type="transmembrane region" description="Helical" evidence="1">
    <location>
        <begin position="308"/>
        <end position="332"/>
    </location>
</feature>
<proteinExistence type="predicted"/>
<dbReference type="InterPro" id="IPR043128">
    <property type="entry name" value="Rev_trsase/Diguanyl_cyclase"/>
</dbReference>
<evidence type="ECO:0000256" key="2">
    <source>
        <dbReference type="SAM" id="SignalP"/>
    </source>
</evidence>
<feature type="transmembrane region" description="Helical" evidence="1">
    <location>
        <begin position="339"/>
        <end position="361"/>
    </location>
</feature>
<dbReference type="Gene3D" id="2.60.40.2380">
    <property type="match status" value="1"/>
</dbReference>
<keyword evidence="1" id="KW-0812">Transmembrane</keyword>
<dbReference type="Pfam" id="PF07696">
    <property type="entry name" value="7TMR-DISMED2"/>
    <property type="match status" value="1"/>
</dbReference>
<feature type="transmembrane region" description="Helical" evidence="1">
    <location>
        <begin position="282"/>
        <end position="302"/>
    </location>
</feature>
<evidence type="ECO:0000313" key="4">
    <source>
        <dbReference type="EMBL" id="NRF65468.1"/>
    </source>
</evidence>
<reference evidence="4 5" key="1">
    <citation type="submission" date="2020-05" db="EMBL/GenBank/DDBJ databases">
        <title>Aquincola sp. isolate from soil.</title>
        <authorList>
            <person name="Han J."/>
            <person name="Kim D.-U."/>
        </authorList>
    </citation>
    <scope>NUCLEOTIDE SEQUENCE [LARGE SCALE GENOMIC DNA]</scope>
    <source>
        <strain evidence="4 5">S2</strain>
    </source>
</reference>
<dbReference type="InterPro" id="IPR011623">
    <property type="entry name" value="7TMR_DISM_rcpt_extracell_dom1"/>
</dbReference>
<organism evidence="4 5">
    <name type="scientific">Pseudaquabacterium terrae</name>
    <dbReference type="NCBI Taxonomy" id="2732868"/>
    <lineage>
        <taxon>Bacteria</taxon>
        <taxon>Pseudomonadati</taxon>
        <taxon>Pseudomonadota</taxon>
        <taxon>Betaproteobacteria</taxon>
        <taxon>Burkholderiales</taxon>
        <taxon>Sphaerotilaceae</taxon>
        <taxon>Pseudaquabacterium</taxon>
    </lineage>
</organism>
<feature type="transmembrane region" description="Helical" evidence="1">
    <location>
        <begin position="190"/>
        <end position="211"/>
    </location>
</feature>
<keyword evidence="5" id="KW-1185">Reference proteome</keyword>
<dbReference type="SMART" id="SM00267">
    <property type="entry name" value="GGDEF"/>
    <property type="match status" value="1"/>
</dbReference>
<evidence type="ECO:0000259" key="3">
    <source>
        <dbReference type="PROSITE" id="PS50887"/>
    </source>
</evidence>
<dbReference type="NCBIfam" id="TIGR00254">
    <property type="entry name" value="GGDEF"/>
    <property type="match status" value="1"/>
</dbReference>
<feature type="signal peptide" evidence="2">
    <location>
        <begin position="1"/>
        <end position="23"/>
    </location>
</feature>
<dbReference type="Gene3D" id="3.30.70.270">
    <property type="match status" value="1"/>
</dbReference>